<dbReference type="PRINTS" id="PR00410">
    <property type="entry name" value="PHEHYDRXLASE"/>
</dbReference>
<evidence type="ECO:0000256" key="3">
    <source>
        <dbReference type="ARBA" id="ARBA00023014"/>
    </source>
</evidence>
<dbReference type="PROSITE" id="PS51085">
    <property type="entry name" value="2FE2S_FER_2"/>
    <property type="match status" value="1"/>
</dbReference>
<dbReference type="InterPro" id="IPR017927">
    <property type="entry name" value="FAD-bd_FR_type"/>
</dbReference>
<dbReference type="InterPro" id="IPR001709">
    <property type="entry name" value="Flavoprot_Pyr_Nucl_cyt_Rdtase"/>
</dbReference>
<reference evidence="6 7" key="1">
    <citation type="journal article" date="2019" name="Int. J. Syst. Evol. Microbiol.">
        <title>The Global Catalogue of Microorganisms (GCM) 10K type strain sequencing project: providing services to taxonomists for standard genome sequencing and annotation.</title>
        <authorList>
            <consortium name="The Broad Institute Genomics Platform"/>
            <consortium name="The Broad Institute Genome Sequencing Center for Infectious Disease"/>
            <person name="Wu L."/>
            <person name="Ma J."/>
        </authorList>
    </citation>
    <scope>NUCLEOTIDE SEQUENCE [LARGE SCALE GENOMIC DNA]</scope>
    <source>
        <strain evidence="6 7">JCM 16221</strain>
    </source>
</reference>
<dbReference type="SUPFAM" id="SSF52343">
    <property type="entry name" value="Ferredoxin reductase-like, C-terminal NADP-linked domain"/>
    <property type="match status" value="1"/>
</dbReference>
<dbReference type="PANTHER" id="PTHR47354:SF5">
    <property type="entry name" value="PROTEIN RFBI"/>
    <property type="match status" value="1"/>
</dbReference>
<evidence type="ECO:0000313" key="6">
    <source>
        <dbReference type="EMBL" id="GAA2344136.1"/>
    </source>
</evidence>
<keyword evidence="7" id="KW-1185">Reference proteome</keyword>
<dbReference type="InterPro" id="IPR006058">
    <property type="entry name" value="2Fe2S_fd_BS"/>
</dbReference>
<evidence type="ECO:0000313" key="7">
    <source>
        <dbReference type="Proteomes" id="UP001501218"/>
    </source>
</evidence>
<keyword evidence="3" id="KW-0411">Iron-sulfur</keyword>
<dbReference type="RefSeq" id="WP_344129418.1">
    <property type="nucleotide sequence ID" value="NZ_BAAARA010000005.1"/>
</dbReference>
<dbReference type="Pfam" id="PF00175">
    <property type="entry name" value="NAD_binding_1"/>
    <property type="match status" value="1"/>
</dbReference>
<proteinExistence type="predicted"/>
<evidence type="ECO:0000259" key="4">
    <source>
        <dbReference type="PROSITE" id="PS51085"/>
    </source>
</evidence>
<keyword evidence="2" id="KW-0479">Metal-binding</keyword>
<dbReference type="EMBL" id="BAAARA010000005">
    <property type="protein sequence ID" value="GAA2344136.1"/>
    <property type="molecule type" value="Genomic_DNA"/>
</dbReference>
<dbReference type="SUPFAM" id="SSF54292">
    <property type="entry name" value="2Fe-2S ferredoxin-like"/>
    <property type="match status" value="1"/>
</dbReference>
<evidence type="ECO:0000256" key="2">
    <source>
        <dbReference type="ARBA" id="ARBA00022714"/>
    </source>
</evidence>
<dbReference type="InterPro" id="IPR036010">
    <property type="entry name" value="2Fe-2S_ferredoxin-like_sf"/>
</dbReference>
<feature type="domain" description="FAD-binding FR-type" evidence="5">
    <location>
        <begin position="109"/>
        <end position="209"/>
    </location>
</feature>
<evidence type="ECO:0000256" key="1">
    <source>
        <dbReference type="ARBA" id="ARBA00001974"/>
    </source>
</evidence>
<dbReference type="PROSITE" id="PS51384">
    <property type="entry name" value="FAD_FR"/>
    <property type="match status" value="1"/>
</dbReference>
<dbReference type="SUPFAM" id="SSF63380">
    <property type="entry name" value="Riboflavin synthase domain-like"/>
    <property type="match status" value="1"/>
</dbReference>
<dbReference type="Gene3D" id="3.10.20.30">
    <property type="match status" value="1"/>
</dbReference>
<dbReference type="InterPro" id="IPR001433">
    <property type="entry name" value="OxRdtase_FAD/NAD-bd"/>
</dbReference>
<accession>A0ABN3G4R9</accession>
<keyword evidence="2" id="KW-0001">2Fe-2S</keyword>
<dbReference type="Gene3D" id="2.40.30.10">
    <property type="entry name" value="Translation factors"/>
    <property type="match status" value="1"/>
</dbReference>
<sequence>MSAPTDSHQVRIQSLERTTNCPADQSILEACLRDDIWLPHSCTQGTCGSCKMKVLDGEVAHNDSSEYTLTTEERAAGIALGCQATPRSPLVLEPVEQFDPDDGVPRHQLRDHVGTVVALDDIARDIRLLVVELDEPMEFNPGQYAEILVPGSDVARQYSMANPPSETSRLEFHIRRAPGGVATDGWMFRSLGLGDRIELKGPLGDFGMPVVQEEPAILIGGGTGLAPLKSIVRHALTHDLAPELHLYHGGRTEQDLYDVEFFRDLEREHDRFTYRPCLSEQDWDGATGMVTDVVLQDFPSCRGLSAYLCGPPAMIEAGVKALKRRRMAPRRIHREEFLDASHAATAAP</sequence>
<gene>
    <name evidence="6" type="ORF">GCM10009854_21110</name>
</gene>
<dbReference type="InterPro" id="IPR039261">
    <property type="entry name" value="FNR_nucleotide-bd"/>
</dbReference>
<dbReference type="Gene3D" id="3.40.50.80">
    <property type="entry name" value="Nucleotide-binding domain of ferredoxin-NADP reductase (FNR) module"/>
    <property type="match status" value="1"/>
</dbReference>
<dbReference type="CDD" id="cd00207">
    <property type="entry name" value="fer2"/>
    <property type="match status" value="1"/>
</dbReference>
<dbReference type="InterPro" id="IPR017938">
    <property type="entry name" value="Riboflavin_synthase-like_b-brl"/>
</dbReference>
<keyword evidence="2" id="KW-0408">Iron</keyword>
<dbReference type="InterPro" id="IPR012675">
    <property type="entry name" value="Beta-grasp_dom_sf"/>
</dbReference>
<name>A0ABN3G4R9_9PSEU</name>
<feature type="domain" description="2Fe-2S ferredoxin-type" evidence="4">
    <location>
        <begin position="8"/>
        <end position="98"/>
    </location>
</feature>
<comment type="cofactor">
    <cofactor evidence="1">
        <name>FAD</name>
        <dbReference type="ChEBI" id="CHEBI:57692"/>
    </cofactor>
</comment>
<dbReference type="PROSITE" id="PS00197">
    <property type="entry name" value="2FE2S_FER_1"/>
    <property type="match status" value="1"/>
</dbReference>
<dbReference type="Pfam" id="PF00970">
    <property type="entry name" value="FAD_binding_6"/>
    <property type="match status" value="1"/>
</dbReference>
<protein>
    <submittedName>
        <fullName evidence="6">Phenol 2-monooxygenase domain-containing protein</fullName>
    </submittedName>
</protein>
<dbReference type="Proteomes" id="UP001501218">
    <property type="component" value="Unassembled WGS sequence"/>
</dbReference>
<comment type="caution">
    <text evidence="6">The sequence shown here is derived from an EMBL/GenBank/DDBJ whole genome shotgun (WGS) entry which is preliminary data.</text>
</comment>
<dbReference type="Pfam" id="PF00111">
    <property type="entry name" value="Fer2"/>
    <property type="match status" value="1"/>
</dbReference>
<dbReference type="InterPro" id="IPR050415">
    <property type="entry name" value="MRET"/>
</dbReference>
<dbReference type="PANTHER" id="PTHR47354">
    <property type="entry name" value="NADH OXIDOREDUCTASE HCR"/>
    <property type="match status" value="1"/>
</dbReference>
<dbReference type="InterPro" id="IPR008333">
    <property type="entry name" value="Cbr1-like_FAD-bd_dom"/>
</dbReference>
<dbReference type="InterPro" id="IPR001041">
    <property type="entry name" value="2Fe-2S_ferredoxin-type"/>
</dbReference>
<organism evidence="6 7">
    <name type="scientific">Saccharopolyspora halophila</name>
    <dbReference type="NCBI Taxonomy" id="405551"/>
    <lineage>
        <taxon>Bacteria</taxon>
        <taxon>Bacillati</taxon>
        <taxon>Actinomycetota</taxon>
        <taxon>Actinomycetes</taxon>
        <taxon>Pseudonocardiales</taxon>
        <taxon>Pseudonocardiaceae</taxon>
        <taxon>Saccharopolyspora</taxon>
    </lineage>
</organism>
<dbReference type="PRINTS" id="PR00371">
    <property type="entry name" value="FPNCR"/>
</dbReference>
<evidence type="ECO:0000259" key="5">
    <source>
        <dbReference type="PROSITE" id="PS51384"/>
    </source>
</evidence>
<dbReference type="CDD" id="cd06187">
    <property type="entry name" value="O2ase_reductase_like"/>
    <property type="match status" value="1"/>
</dbReference>